<gene>
    <name evidence="1" type="ORF">ANAPHAGO_00079</name>
</gene>
<accession>A0A098EFR5</accession>
<organism evidence="1 2">
    <name type="scientific">Anaplasma phagocytophilum</name>
    <name type="common">Ehrlichia phagocytophila</name>
    <dbReference type="NCBI Taxonomy" id="948"/>
    <lineage>
        <taxon>Bacteria</taxon>
        <taxon>Pseudomonadati</taxon>
        <taxon>Pseudomonadota</taxon>
        <taxon>Alphaproteobacteria</taxon>
        <taxon>Rickettsiales</taxon>
        <taxon>Anaplasmataceae</taxon>
        <taxon>Anaplasma</taxon>
        <taxon>phagocytophilum group</taxon>
    </lineage>
</organism>
<proteinExistence type="predicted"/>
<dbReference type="AlphaFoldDB" id="A0A098EFR5"/>
<protein>
    <submittedName>
        <fullName evidence="1">Uncharacterized protein</fullName>
    </submittedName>
</protein>
<sequence length="52" mass="5466">MDYTLASGTELLSQKGYLALGRGRSMVSGHMANGIGMQSLSPDMGLRFSSGQ</sequence>
<dbReference type="Proteomes" id="UP000055047">
    <property type="component" value="Unassembled WGS sequence"/>
</dbReference>
<evidence type="ECO:0000313" key="1">
    <source>
        <dbReference type="EMBL" id="CEG20630.1"/>
    </source>
</evidence>
<reference evidence="1 2" key="1">
    <citation type="submission" date="2014-09" db="EMBL/GenBank/DDBJ databases">
        <authorList>
            <person name="Loux Valentin"/>
            <person name="Dugat Thibaut"/>
        </authorList>
    </citation>
    <scope>NUCLEOTIDE SEQUENCE [LARGE SCALE GENOMIC DNA]</scope>
    <source>
        <strain evidence="1 2">BOV-10_179</strain>
    </source>
</reference>
<name>A0A098EFR5_ANAPH</name>
<dbReference type="EMBL" id="CCXQ01000045">
    <property type="protein sequence ID" value="CEG20630.1"/>
    <property type="molecule type" value="Genomic_DNA"/>
</dbReference>
<evidence type="ECO:0000313" key="2">
    <source>
        <dbReference type="Proteomes" id="UP000055047"/>
    </source>
</evidence>